<feature type="region of interest" description="Disordered" evidence="5">
    <location>
        <begin position="137"/>
        <end position="199"/>
    </location>
</feature>
<evidence type="ECO:0000256" key="5">
    <source>
        <dbReference type="SAM" id="MobiDB-lite"/>
    </source>
</evidence>
<dbReference type="InterPro" id="IPR036864">
    <property type="entry name" value="Zn2-C6_fun-type_DNA-bd_sf"/>
</dbReference>
<dbReference type="GeneID" id="70232234"/>
<evidence type="ECO:0000313" key="8">
    <source>
        <dbReference type="Proteomes" id="UP000769157"/>
    </source>
</evidence>
<protein>
    <recommendedName>
        <fullName evidence="6">Zn(2)-C6 fungal-type domain-containing protein</fullName>
    </recommendedName>
</protein>
<dbReference type="GO" id="GO:0008270">
    <property type="term" value="F:zinc ion binding"/>
    <property type="evidence" value="ECO:0007669"/>
    <property type="project" value="InterPro"/>
</dbReference>
<feature type="compositionally biased region" description="Low complexity" evidence="5">
    <location>
        <begin position="63"/>
        <end position="80"/>
    </location>
</feature>
<dbReference type="SMART" id="SM00066">
    <property type="entry name" value="GAL4"/>
    <property type="match status" value="1"/>
</dbReference>
<evidence type="ECO:0000256" key="2">
    <source>
        <dbReference type="ARBA" id="ARBA00023015"/>
    </source>
</evidence>
<feature type="compositionally biased region" description="Polar residues" evidence="5">
    <location>
        <begin position="1"/>
        <end position="37"/>
    </location>
</feature>
<name>A0A9P8PFY4_9ASCO</name>
<dbReference type="AlphaFoldDB" id="A0A9P8PFY4"/>
<feature type="region of interest" description="Disordered" evidence="5">
    <location>
        <begin position="308"/>
        <end position="331"/>
    </location>
</feature>
<feature type="region of interest" description="Disordered" evidence="5">
    <location>
        <begin position="1"/>
        <end position="96"/>
    </location>
</feature>
<dbReference type="CDD" id="cd00067">
    <property type="entry name" value="GAL4"/>
    <property type="match status" value="1"/>
</dbReference>
<dbReference type="Gene3D" id="4.10.240.10">
    <property type="entry name" value="Zn(2)-C6 fungal-type DNA-binding domain"/>
    <property type="match status" value="1"/>
</dbReference>
<dbReference type="RefSeq" id="XP_046064739.1">
    <property type="nucleotide sequence ID" value="XM_046203573.1"/>
</dbReference>
<reference evidence="7" key="2">
    <citation type="submission" date="2021-01" db="EMBL/GenBank/DDBJ databases">
        <authorList>
            <person name="Schikora-Tamarit M.A."/>
        </authorList>
    </citation>
    <scope>NUCLEOTIDE SEQUENCE</scope>
    <source>
        <strain evidence="7">CBS6075</strain>
    </source>
</reference>
<dbReference type="PROSITE" id="PS50048">
    <property type="entry name" value="ZN2_CY6_FUNGAL_2"/>
    <property type="match status" value="1"/>
</dbReference>
<dbReference type="GO" id="GO:0000981">
    <property type="term" value="F:DNA-binding transcription factor activity, RNA polymerase II-specific"/>
    <property type="evidence" value="ECO:0007669"/>
    <property type="project" value="InterPro"/>
</dbReference>
<evidence type="ECO:0000256" key="4">
    <source>
        <dbReference type="ARBA" id="ARBA00023242"/>
    </source>
</evidence>
<evidence type="ECO:0000259" key="6">
    <source>
        <dbReference type="PROSITE" id="PS50048"/>
    </source>
</evidence>
<dbReference type="EMBL" id="JAEUBE010000055">
    <property type="protein sequence ID" value="KAH3671563.1"/>
    <property type="molecule type" value="Genomic_DNA"/>
</dbReference>
<evidence type="ECO:0000256" key="1">
    <source>
        <dbReference type="ARBA" id="ARBA00022833"/>
    </source>
</evidence>
<keyword evidence="2" id="KW-0805">Transcription regulation</keyword>
<dbReference type="OrthoDB" id="5426978at2759"/>
<organism evidence="7 8">
    <name type="scientific">Ogataea philodendri</name>
    <dbReference type="NCBI Taxonomy" id="1378263"/>
    <lineage>
        <taxon>Eukaryota</taxon>
        <taxon>Fungi</taxon>
        <taxon>Dikarya</taxon>
        <taxon>Ascomycota</taxon>
        <taxon>Saccharomycotina</taxon>
        <taxon>Pichiomycetes</taxon>
        <taxon>Pichiales</taxon>
        <taxon>Pichiaceae</taxon>
        <taxon>Ogataea</taxon>
    </lineage>
</organism>
<dbReference type="Pfam" id="PF00172">
    <property type="entry name" value="Zn_clus"/>
    <property type="match status" value="1"/>
</dbReference>
<dbReference type="SUPFAM" id="SSF57701">
    <property type="entry name" value="Zn2/Cys6 DNA-binding domain"/>
    <property type="match status" value="1"/>
</dbReference>
<keyword evidence="4" id="KW-0539">Nucleus</keyword>
<keyword evidence="1" id="KW-0862">Zinc</keyword>
<sequence length="756" mass="83423">MTSVEPRSEAQSPHGSNSLSGSDNATSSVSPQASVSLRHQAPHESSSSSASSMSTVVNGVVMSDSQQEQGQTTSSETSTSADVPPRKRSKVSRACDECRRKKVRCNALLDSSGTQVTKICTNCEKTGDVCLFTRVPMKRGPTKGYTKTEQSIPPHSTKTSPHLPIPSPGSYPQLQALAQNSSPKQPQSPLLATSQGPPSPQVILPPLNSHILPPLHTRSSSFNAPGQVGQRQHPMFWKVPYEMPQFDDRRDSIDSNSSSISGTFQLGLRAPAAGNSPKAAPSFGLESIATSDSEDEFLNNNSARLSRSSFQVPLTSSRPKEGTVSPVPSHHSLQSLNQNFSQLAIPAPHMKLGHLLKSIESNLDMYYSKLHNQFPVLLDKTQIVESLERLHAEEHAIVLELFNASIQVLNSVVTNFDFNVIISSFQQISMVYASKSFINNHPQSKILFLMTLVLLNYAVVLSGHHYSIGFSISFSIIHDWKVYKEPVGSPLFRAFMHLLILDNLFSLSFGTPKSTSFASAITTPNIQSFVATLDKSENESLEYTLIGLNLLLISQPNYFSNTMDNFSLDILDDKIKFLAVLSTESELCALFESFTSIENSRSTEPEDVVFEVQLEFSKLCKRMVYLIDEQLDDLELMKVQPLLPLIIAKCYKLLITLRTLITSLISFNALISNEDFKTRLPKLLSSIDTNIDRALNLRVPIGFIKVLSADLRKRAPVQLILPSSPDKTSLLQTWCDQSRALLTTVLTKDNTEGWYS</sequence>
<reference evidence="7" key="1">
    <citation type="journal article" date="2021" name="Open Biol.">
        <title>Shared evolutionary footprints suggest mitochondrial oxidative damage underlies multiple complex I losses in fungi.</title>
        <authorList>
            <person name="Schikora-Tamarit M.A."/>
            <person name="Marcet-Houben M."/>
            <person name="Nosek J."/>
            <person name="Gabaldon T."/>
        </authorList>
    </citation>
    <scope>NUCLEOTIDE SEQUENCE</scope>
    <source>
        <strain evidence="7">CBS6075</strain>
    </source>
</reference>
<feature type="domain" description="Zn(2)-C6 fungal-type" evidence="6">
    <location>
        <begin position="94"/>
        <end position="132"/>
    </location>
</feature>
<feature type="compositionally biased region" description="Polar residues" evidence="5">
    <location>
        <begin position="170"/>
        <end position="196"/>
    </location>
</feature>
<evidence type="ECO:0000313" key="7">
    <source>
        <dbReference type="EMBL" id="KAH3671563.1"/>
    </source>
</evidence>
<feature type="compositionally biased region" description="Low complexity" evidence="5">
    <location>
        <begin position="45"/>
        <end position="54"/>
    </location>
</feature>
<dbReference type="InterPro" id="IPR050797">
    <property type="entry name" value="Carb_Metab_Trans_Reg"/>
</dbReference>
<comment type="caution">
    <text evidence="7">The sequence shown here is derived from an EMBL/GenBank/DDBJ whole genome shotgun (WGS) entry which is preliminary data.</text>
</comment>
<gene>
    <name evidence="7" type="ORF">OGAPHI_000266</name>
</gene>
<accession>A0A9P8PFY4</accession>
<keyword evidence="8" id="KW-1185">Reference proteome</keyword>
<keyword evidence="3" id="KW-0804">Transcription</keyword>
<dbReference type="PANTHER" id="PTHR31668">
    <property type="entry name" value="GLUCOSE TRANSPORT TRANSCRIPTION REGULATOR RGT1-RELATED-RELATED"/>
    <property type="match status" value="1"/>
</dbReference>
<feature type="compositionally biased region" description="Polar residues" evidence="5">
    <location>
        <begin position="145"/>
        <end position="160"/>
    </location>
</feature>
<dbReference type="Proteomes" id="UP000769157">
    <property type="component" value="Unassembled WGS sequence"/>
</dbReference>
<evidence type="ECO:0000256" key="3">
    <source>
        <dbReference type="ARBA" id="ARBA00023163"/>
    </source>
</evidence>
<dbReference type="InterPro" id="IPR001138">
    <property type="entry name" value="Zn2Cys6_DnaBD"/>
</dbReference>
<proteinExistence type="predicted"/>